<dbReference type="FunFam" id="1.10.10.10:FF:000001">
    <property type="entry name" value="LysR family transcriptional regulator"/>
    <property type="match status" value="1"/>
</dbReference>
<dbReference type="Pfam" id="PF00126">
    <property type="entry name" value="HTH_1"/>
    <property type="match status" value="1"/>
</dbReference>
<organism evidence="6 7">
    <name type="scientific">Rugamonas rubra</name>
    <dbReference type="NCBI Taxonomy" id="758825"/>
    <lineage>
        <taxon>Bacteria</taxon>
        <taxon>Pseudomonadati</taxon>
        <taxon>Pseudomonadota</taxon>
        <taxon>Betaproteobacteria</taxon>
        <taxon>Burkholderiales</taxon>
        <taxon>Oxalobacteraceae</taxon>
        <taxon>Telluria group</taxon>
        <taxon>Rugamonas</taxon>
    </lineage>
</organism>
<feature type="domain" description="HTH lysR-type" evidence="5">
    <location>
        <begin position="11"/>
        <end position="68"/>
    </location>
</feature>
<evidence type="ECO:0000256" key="2">
    <source>
        <dbReference type="ARBA" id="ARBA00023015"/>
    </source>
</evidence>
<gene>
    <name evidence="6" type="ORF">SAMN02982985_01010</name>
</gene>
<keyword evidence="7" id="KW-1185">Reference proteome</keyword>
<evidence type="ECO:0000256" key="3">
    <source>
        <dbReference type="ARBA" id="ARBA00023125"/>
    </source>
</evidence>
<dbReference type="InterPro" id="IPR036390">
    <property type="entry name" value="WH_DNA-bd_sf"/>
</dbReference>
<evidence type="ECO:0000313" key="6">
    <source>
        <dbReference type="EMBL" id="SFL65979.1"/>
    </source>
</evidence>
<dbReference type="Proteomes" id="UP000199470">
    <property type="component" value="Unassembled WGS sequence"/>
</dbReference>
<evidence type="ECO:0000256" key="4">
    <source>
        <dbReference type="ARBA" id="ARBA00023163"/>
    </source>
</evidence>
<evidence type="ECO:0000256" key="1">
    <source>
        <dbReference type="ARBA" id="ARBA00009437"/>
    </source>
</evidence>
<protein>
    <submittedName>
        <fullName evidence="6">DNA-binding transcriptional regulator, LysR family</fullName>
    </submittedName>
</protein>
<dbReference type="EMBL" id="FOTW01000006">
    <property type="protein sequence ID" value="SFL65979.1"/>
    <property type="molecule type" value="Genomic_DNA"/>
</dbReference>
<keyword evidence="3 6" id="KW-0238">DNA-binding</keyword>
<evidence type="ECO:0000313" key="7">
    <source>
        <dbReference type="Proteomes" id="UP000199470"/>
    </source>
</evidence>
<dbReference type="SUPFAM" id="SSF53850">
    <property type="entry name" value="Periplasmic binding protein-like II"/>
    <property type="match status" value="1"/>
</dbReference>
<dbReference type="InterPro" id="IPR050176">
    <property type="entry name" value="LTTR"/>
</dbReference>
<keyword evidence="2" id="KW-0805">Transcription regulation</keyword>
<dbReference type="PANTHER" id="PTHR30579">
    <property type="entry name" value="TRANSCRIPTIONAL REGULATOR"/>
    <property type="match status" value="1"/>
</dbReference>
<dbReference type="Gene3D" id="1.10.10.10">
    <property type="entry name" value="Winged helix-like DNA-binding domain superfamily/Winged helix DNA-binding domain"/>
    <property type="match status" value="1"/>
</dbReference>
<reference evidence="6 7" key="1">
    <citation type="submission" date="2016-10" db="EMBL/GenBank/DDBJ databases">
        <authorList>
            <person name="de Groot N.N."/>
        </authorList>
    </citation>
    <scope>NUCLEOTIDE SEQUENCE [LARGE SCALE GENOMIC DNA]</scope>
    <source>
        <strain evidence="6 7">ATCC 43154</strain>
    </source>
</reference>
<proteinExistence type="inferred from homology"/>
<dbReference type="Pfam" id="PF03466">
    <property type="entry name" value="LysR_substrate"/>
    <property type="match status" value="1"/>
</dbReference>
<dbReference type="PROSITE" id="PS50931">
    <property type="entry name" value="HTH_LYSR"/>
    <property type="match status" value="1"/>
</dbReference>
<dbReference type="InterPro" id="IPR000847">
    <property type="entry name" value="LysR_HTH_N"/>
</dbReference>
<accession>A0A1I4JHD6</accession>
<dbReference type="AlphaFoldDB" id="A0A1I4JHD6"/>
<sequence>MIIQFISRYMFDTLLLNTFVAVVDEGGFGRAAARLHLTQSAVSGHLRRLEEQVGKPLLKRTTRSLELSADGARLIGYARAILALNRDAAAQLAGSHYRGRARIGIAEDFAETALLRALRGFADAYPGIELEVQVGIPGDLLRQMKEGALDIVVGSQCGGPARGRLLWREPLVWARAAQASVTLPSPLPLALFPEPCPYREAALASLARCGMAQRTVMVCNSSAGLRAAALSGFALVPLPASRLGDGLVATAQGLPPLPDAEFMLFLAAGGDQAMLAALAERIVDSCRGLGATSHEGEAMPR</sequence>
<dbReference type="InterPro" id="IPR036388">
    <property type="entry name" value="WH-like_DNA-bd_sf"/>
</dbReference>
<dbReference type="SUPFAM" id="SSF46785">
    <property type="entry name" value="Winged helix' DNA-binding domain"/>
    <property type="match status" value="1"/>
</dbReference>
<dbReference type="PANTHER" id="PTHR30579:SF7">
    <property type="entry name" value="HTH-TYPE TRANSCRIPTIONAL REGULATOR LRHA-RELATED"/>
    <property type="match status" value="1"/>
</dbReference>
<dbReference type="PRINTS" id="PR00039">
    <property type="entry name" value="HTHLYSR"/>
</dbReference>
<name>A0A1I4JHD6_9BURK</name>
<dbReference type="GO" id="GO:0003700">
    <property type="term" value="F:DNA-binding transcription factor activity"/>
    <property type="evidence" value="ECO:0007669"/>
    <property type="project" value="InterPro"/>
</dbReference>
<evidence type="ECO:0000259" key="5">
    <source>
        <dbReference type="PROSITE" id="PS50931"/>
    </source>
</evidence>
<dbReference type="InterPro" id="IPR005119">
    <property type="entry name" value="LysR_subst-bd"/>
</dbReference>
<dbReference type="GO" id="GO:0003677">
    <property type="term" value="F:DNA binding"/>
    <property type="evidence" value="ECO:0007669"/>
    <property type="project" value="UniProtKB-KW"/>
</dbReference>
<dbReference type="STRING" id="758825.SAMN02982985_01010"/>
<keyword evidence="4" id="KW-0804">Transcription</keyword>
<dbReference type="Gene3D" id="3.40.190.10">
    <property type="entry name" value="Periplasmic binding protein-like II"/>
    <property type="match status" value="2"/>
</dbReference>
<comment type="similarity">
    <text evidence="1">Belongs to the LysR transcriptional regulatory family.</text>
</comment>